<keyword evidence="3" id="KW-1185">Reference proteome</keyword>
<dbReference type="RefSeq" id="WP_126726046.1">
    <property type="nucleotide sequence ID" value="NZ_RYZH01000025.1"/>
</dbReference>
<comment type="similarity">
    <text evidence="1">Belongs to the UPF0161 family.</text>
</comment>
<accession>A0A432MIT6</accession>
<dbReference type="EMBL" id="RYZH01000025">
    <property type="protein sequence ID" value="RUL87140.1"/>
    <property type="molecule type" value="Genomic_DNA"/>
</dbReference>
<sequence>MTIRPWRWPGRIAVEGICLLIRGYQLAIAPLLGNVCRFEPSCSRYMVGALRKYGLFRGLWKGTGRLLRCHPWHPGGYDPP</sequence>
<dbReference type="OrthoDB" id="9801753at2"/>
<dbReference type="GO" id="GO:0005886">
    <property type="term" value="C:plasma membrane"/>
    <property type="evidence" value="ECO:0007669"/>
    <property type="project" value="UniProtKB-SubCell"/>
</dbReference>
<dbReference type="AlphaFoldDB" id="A0A432MIT6"/>
<reference evidence="2 3" key="2">
    <citation type="submission" date="2019-01" db="EMBL/GenBank/DDBJ databases">
        <title>Tautonia sociabilis, a novel thermotolerant planctomycete of Isosphaeraceae family, isolated from a 4000 m deep subterranean habitat.</title>
        <authorList>
            <person name="Kovaleva O.L."/>
            <person name="Elcheninov A.G."/>
            <person name="Van Heerden E."/>
            <person name="Toshchakov S.V."/>
            <person name="Novikov A."/>
            <person name="Bonch-Osmolovskaya E.A."/>
            <person name="Kublanov I.V."/>
        </authorList>
    </citation>
    <scope>NUCLEOTIDE SEQUENCE [LARGE SCALE GENOMIC DNA]</scope>
    <source>
        <strain evidence="2 3">GM2012</strain>
    </source>
</reference>
<protein>
    <recommendedName>
        <fullName evidence="1">Putative membrane protein insertion efficiency factor</fullName>
    </recommendedName>
</protein>
<evidence type="ECO:0000256" key="1">
    <source>
        <dbReference type="HAMAP-Rule" id="MF_00386"/>
    </source>
</evidence>
<organism evidence="2 3">
    <name type="scientific">Tautonia sociabilis</name>
    <dbReference type="NCBI Taxonomy" id="2080755"/>
    <lineage>
        <taxon>Bacteria</taxon>
        <taxon>Pseudomonadati</taxon>
        <taxon>Planctomycetota</taxon>
        <taxon>Planctomycetia</taxon>
        <taxon>Isosphaerales</taxon>
        <taxon>Isosphaeraceae</taxon>
        <taxon>Tautonia</taxon>
    </lineage>
</organism>
<keyword evidence="1" id="KW-0472">Membrane</keyword>
<proteinExistence type="inferred from homology"/>
<dbReference type="InterPro" id="IPR002696">
    <property type="entry name" value="Membr_insert_effic_factor_YidD"/>
</dbReference>
<dbReference type="Proteomes" id="UP000280296">
    <property type="component" value="Unassembled WGS sequence"/>
</dbReference>
<comment type="caution">
    <text evidence="2">The sequence shown here is derived from an EMBL/GenBank/DDBJ whole genome shotgun (WGS) entry which is preliminary data.</text>
</comment>
<gene>
    <name evidence="2" type="primary">yidD</name>
    <name evidence="2" type="ORF">TsocGM_13745</name>
</gene>
<dbReference type="PANTHER" id="PTHR33383:SF1">
    <property type="entry name" value="MEMBRANE PROTEIN INSERTION EFFICIENCY FACTOR-RELATED"/>
    <property type="match status" value="1"/>
</dbReference>
<dbReference type="SMART" id="SM01234">
    <property type="entry name" value="Haemolytic"/>
    <property type="match status" value="1"/>
</dbReference>
<evidence type="ECO:0000313" key="3">
    <source>
        <dbReference type="Proteomes" id="UP000280296"/>
    </source>
</evidence>
<dbReference type="NCBIfam" id="TIGR00278">
    <property type="entry name" value="membrane protein insertion efficiency factor YidD"/>
    <property type="match status" value="1"/>
</dbReference>
<evidence type="ECO:0000313" key="2">
    <source>
        <dbReference type="EMBL" id="RUL87140.1"/>
    </source>
</evidence>
<dbReference type="Pfam" id="PF01809">
    <property type="entry name" value="YidD"/>
    <property type="match status" value="1"/>
</dbReference>
<keyword evidence="1" id="KW-1003">Cell membrane</keyword>
<dbReference type="PANTHER" id="PTHR33383">
    <property type="entry name" value="MEMBRANE PROTEIN INSERTION EFFICIENCY FACTOR-RELATED"/>
    <property type="match status" value="1"/>
</dbReference>
<dbReference type="HAMAP" id="MF_00386">
    <property type="entry name" value="UPF0161_YidD"/>
    <property type="match status" value="1"/>
</dbReference>
<reference evidence="2 3" key="1">
    <citation type="submission" date="2018-12" db="EMBL/GenBank/DDBJ databases">
        <authorList>
            <person name="Toschakov S.V."/>
        </authorList>
    </citation>
    <scope>NUCLEOTIDE SEQUENCE [LARGE SCALE GENOMIC DNA]</scope>
    <source>
        <strain evidence="2 3">GM2012</strain>
    </source>
</reference>
<name>A0A432MIT6_9BACT</name>
<comment type="function">
    <text evidence="1">Could be involved in insertion of integral membrane proteins into the membrane.</text>
</comment>
<comment type="subcellular location">
    <subcellularLocation>
        <location evidence="1">Cell membrane</location>
        <topology evidence="1">Peripheral membrane protein</topology>
        <orientation evidence="1">Cytoplasmic side</orientation>
    </subcellularLocation>
</comment>